<feature type="binding site" evidence="18">
    <location>
        <position position="203"/>
    </location>
    <ligand>
        <name>NADP(+)</name>
        <dbReference type="ChEBI" id="CHEBI:58349"/>
    </ligand>
</feature>
<dbReference type="Pfam" id="PF07992">
    <property type="entry name" value="Pyr_redox_2"/>
    <property type="match status" value="1"/>
</dbReference>
<dbReference type="PhylomeDB" id="A7RUM6"/>
<dbReference type="OMA" id="RFNFIGN"/>
<keyword evidence="8" id="KW-0285">Flavoprotein</keyword>
<evidence type="ECO:0000256" key="7">
    <source>
        <dbReference type="ARBA" id="ARBA00022448"/>
    </source>
</evidence>
<evidence type="ECO:0000256" key="11">
    <source>
        <dbReference type="ARBA" id="ARBA00022946"/>
    </source>
</evidence>
<proteinExistence type="inferred from homology"/>
<keyword evidence="10 18" id="KW-0521">NADP</keyword>
<feature type="non-terminal residue" evidence="20">
    <location>
        <position position="1"/>
    </location>
</feature>
<feature type="binding site" evidence="17">
    <location>
        <position position="365"/>
    </location>
    <ligand>
        <name>FAD</name>
        <dbReference type="ChEBI" id="CHEBI:57692"/>
    </ligand>
</feature>
<dbReference type="PRINTS" id="PR00419">
    <property type="entry name" value="ADXRDTASE"/>
</dbReference>
<dbReference type="Proteomes" id="UP000001593">
    <property type="component" value="Unassembled WGS sequence"/>
</dbReference>
<evidence type="ECO:0000256" key="9">
    <source>
        <dbReference type="ARBA" id="ARBA00022827"/>
    </source>
</evidence>
<dbReference type="GO" id="GO:0008203">
    <property type="term" value="P:cholesterol metabolic process"/>
    <property type="evidence" value="ECO:0007669"/>
    <property type="project" value="UniProtKB-UniPathway"/>
</dbReference>
<evidence type="ECO:0000313" key="20">
    <source>
        <dbReference type="EMBL" id="EDO44879.1"/>
    </source>
</evidence>
<dbReference type="eggNOG" id="KOG1800">
    <property type="taxonomic scope" value="Eukaryota"/>
</dbReference>
<feature type="binding site" evidence="18">
    <location>
        <position position="372"/>
    </location>
    <ligand>
        <name>NADP(+)</name>
        <dbReference type="ChEBI" id="CHEBI:58349"/>
    </ligand>
</feature>
<keyword evidence="12" id="KW-0249">Electron transport</keyword>
<feature type="binding site" evidence="18">
    <location>
        <begin position="147"/>
        <end position="150"/>
    </location>
    <ligand>
        <name>NADP(+)</name>
        <dbReference type="ChEBI" id="CHEBI:58349"/>
    </ligand>
</feature>
<accession>A7RUM6</accession>
<comment type="cofactor">
    <cofactor evidence="1 17">
        <name>FAD</name>
        <dbReference type="ChEBI" id="CHEBI:57692"/>
    </cofactor>
</comment>
<protein>
    <recommendedName>
        <fullName evidence="6">NADPH:adrenodoxin oxidoreductase, mitochondrial</fullName>
        <ecNumber evidence="5">1.18.1.6</ecNumber>
    </recommendedName>
    <alternativeName>
        <fullName evidence="15">Ferredoxin--NADP(+) reductase</fullName>
    </alternativeName>
</protein>
<evidence type="ECO:0000256" key="12">
    <source>
        <dbReference type="ARBA" id="ARBA00022982"/>
    </source>
</evidence>
<evidence type="ECO:0000256" key="8">
    <source>
        <dbReference type="ARBA" id="ARBA00022630"/>
    </source>
</evidence>
<dbReference type="GO" id="GO:0004324">
    <property type="term" value="F:ferredoxin-NADP+ reductase activity"/>
    <property type="evidence" value="ECO:0000318"/>
    <property type="project" value="GO_Central"/>
</dbReference>
<comment type="pathway">
    <text evidence="3">Steroid metabolism; cholesterol metabolism.</text>
</comment>
<comment type="catalytic activity">
    <reaction evidence="16">
        <text>2 reduced [adrenodoxin] + NADP(+) + H(+) = 2 oxidized [adrenodoxin] + NADPH</text>
        <dbReference type="Rhea" id="RHEA:42312"/>
        <dbReference type="Rhea" id="RHEA-COMP:9998"/>
        <dbReference type="Rhea" id="RHEA-COMP:9999"/>
        <dbReference type="ChEBI" id="CHEBI:15378"/>
        <dbReference type="ChEBI" id="CHEBI:33737"/>
        <dbReference type="ChEBI" id="CHEBI:33738"/>
        <dbReference type="ChEBI" id="CHEBI:57783"/>
        <dbReference type="ChEBI" id="CHEBI:58349"/>
        <dbReference type="EC" id="1.18.1.6"/>
    </reaction>
</comment>
<evidence type="ECO:0000256" key="18">
    <source>
        <dbReference type="PIRSR" id="PIRSR000362-2"/>
    </source>
</evidence>
<dbReference type="STRING" id="45351.A7RUM6"/>
<evidence type="ECO:0000256" key="16">
    <source>
        <dbReference type="ARBA" id="ARBA00048933"/>
    </source>
</evidence>
<dbReference type="FunFam" id="3.50.50.60:FF:000036">
    <property type="entry name" value="NADPH:adrenodoxin oxidoreductase, mitochondrial"/>
    <property type="match status" value="1"/>
</dbReference>
<keyword evidence="7" id="KW-0813">Transport</keyword>
<feature type="binding site" evidence="17">
    <location>
        <position position="76"/>
    </location>
    <ligand>
        <name>FAD</name>
        <dbReference type="ChEBI" id="CHEBI:57692"/>
    </ligand>
</feature>
<keyword evidence="11" id="KW-0809">Transit peptide</keyword>
<keyword evidence="9 17" id="KW-0274">FAD</keyword>
<feature type="binding site" evidence="17">
    <location>
        <position position="32"/>
    </location>
    <ligand>
        <name>FAD</name>
        <dbReference type="ChEBI" id="CHEBI:57692"/>
    </ligand>
</feature>
<evidence type="ECO:0000256" key="10">
    <source>
        <dbReference type="ARBA" id="ARBA00022857"/>
    </source>
</evidence>
<dbReference type="HOGENOM" id="CLU_024722_3_1_1"/>
<dbReference type="PANTHER" id="PTHR48467">
    <property type="entry name" value="GLUTAMATE SYNTHASE 1 [NADH], CHLOROPLASTIC-LIKE"/>
    <property type="match status" value="1"/>
</dbReference>
<feature type="binding site" evidence="18">
    <location>
        <begin position="191"/>
        <end position="192"/>
    </location>
    <ligand>
        <name>NADP(+)</name>
        <dbReference type="ChEBI" id="CHEBI:58349"/>
    </ligand>
</feature>
<evidence type="ECO:0000259" key="19">
    <source>
        <dbReference type="Pfam" id="PF07992"/>
    </source>
</evidence>
<comment type="subcellular location">
    <subcellularLocation>
        <location evidence="2">Mitochondrion</location>
    </subcellularLocation>
</comment>
<dbReference type="PANTHER" id="PTHR48467:SF1">
    <property type="entry name" value="GLUTAMATE SYNTHASE 1 [NADH], CHLOROPLASTIC-LIKE"/>
    <property type="match status" value="1"/>
</dbReference>
<evidence type="ECO:0000256" key="17">
    <source>
        <dbReference type="PIRSR" id="PIRSR000362-1"/>
    </source>
</evidence>
<name>A7RUM6_NEMVE</name>
<dbReference type="InterPro" id="IPR021163">
    <property type="entry name" value="Ferredox_Rdtase_adrenod"/>
</dbReference>
<dbReference type="UniPathway" id="UPA00296"/>
<dbReference type="Gene3D" id="3.40.50.720">
    <property type="entry name" value="NAD(P)-binding Rossmann-like Domain"/>
    <property type="match status" value="1"/>
</dbReference>
<keyword evidence="14" id="KW-0496">Mitochondrion</keyword>
<dbReference type="Gene3D" id="3.50.50.60">
    <property type="entry name" value="FAD/NAD(P)-binding domain"/>
    <property type="match status" value="1"/>
</dbReference>
<evidence type="ECO:0000256" key="4">
    <source>
        <dbReference type="ARBA" id="ARBA00008312"/>
    </source>
</evidence>
<organism evidence="20 21">
    <name type="scientific">Nematostella vectensis</name>
    <name type="common">Starlet sea anemone</name>
    <dbReference type="NCBI Taxonomy" id="45351"/>
    <lineage>
        <taxon>Eukaryota</taxon>
        <taxon>Metazoa</taxon>
        <taxon>Cnidaria</taxon>
        <taxon>Anthozoa</taxon>
        <taxon>Hexacorallia</taxon>
        <taxon>Actiniaria</taxon>
        <taxon>Edwardsiidae</taxon>
        <taxon>Nematostella</taxon>
    </lineage>
</organism>
<sequence>PNVCIVGAGPAGFYTAHQILKLHKSAHVDVYERLPVPHGLARFGIAPDHPETKNCINQFTSTAKSPRCRFVGNVHVGQDITLSELQQSYDAVVMSYGAEDDKIFGIPGEGLSGVYAARAFVGWYNGLPENRNLAPDLSSDTAVVLGHGNVALDVARILLAPIKFLEKTDICEHALDALRKSQVKKVYLVGRRGPLQVAFTVKELREMTKLAGVRAVFSPGDVAPIKDLLPTIARPRKRLTELMVKTALDKSTPQEQERQAAATREWEVKFLRSPVEVLPTPDGTGVAGIRLQVNKLIEGANSSVRAVGTDVTEDISCGIVLRSIGYKSQPIDESIPFDHKRGVIPTNKGRVISDAIVPGLYCSGWVGHGPVGVIATTMNDAYATGQAVVEDINSGKTAESSTKGFLSVQTLLSSRGVRTVSFTQWERIDQLEIKRGESKGKPREKIVSVEEMMSIAGS</sequence>
<keyword evidence="21" id="KW-1185">Reference proteome</keyword>
<dbReference type="SUPFAM" id="SSF51971">
    <property type="entry name" value="Nucleotide-binding domain"/>
    <property type="match status" value="2"/>
</dbReference>
<evidence type="ECO:0000313" key="21">
    <source>
        <dbReference type="Proteomes" id="UP000001593"/>
    </source>
</evidence>
<dbReference type="GO" id="GO:0005739">
    <property type="term" value="C:mitochondrion"/>
    <property type="evidence" value="ECO:0000318"/>
    <property type="project" value="GO_Central"/>
</dbReference>
<dbReference type="PIRSF" id="PIRSF000362">
    <property type="entry name" value="FNR"/>
    <property type="match status" value="1"/>
</dbReference>
<evidence type="ECO:0000256" key="15">
    <source>
        <dbReference type="ARBA" id="ARBA00030202"/>
    </source>
</evidence>
<evidence type="ECO:0000256" key="13">
    <source>
        <dbReference type="ARBA" id="ARBA00023002"/>
    </source>
</evidence>
<dbReference type="InParanoid" id="A7RUM6"/>
<dbReference type="AlphaFoldDB" id="A7RUM6"/>
<evidence type="ECO:0000256" key="1">
    <source>
        <dbReference type="ARBA" id="ARBA00001974"/>
    </source>
</evidence>
<evidence type="ECO:0000256" key="2">
    <source>
        <dbReference type="ARBA" id="ARBA00004173"/>
    </source>
</evidence>
<feature type="binding site" evidence="17">
    <location>
        <position position="11"/>
    </location>
    <ligand>
        <name>FAD</name>
        <dbReference type="ChEBI" id="CHEBI:57692"/>
    </ligand>
</feature>
<feature type="binding site" evidence="17">
    <location>
        <begin position="372"/>
        <end position="374"/>
    </location>
    <ligand>
        <name>FAD</name>
        <dbReference type="ChEBI" id="CHEBI:57692"/>
    </ligand>
</feature>
<evidence type="ECO:0000256" key="6">
    <source>
        <dbReference type="ARBA" id="ARBA00016287"/>
    </source>
</evidence>
<dbReference type="GO" id="GO:0006694">
    <property type="term" value="P:steroid biosynthetic process"/>
    <property type="evidence" value="ECO:0000318"/>
    <property type="project" value="GO_Central"/>
</dbReference>
<reference evidence="20 21" key="1">
    <citation type="journal article" date="2007" name="Science">
        <title>Sea anemone genome reveals ancestral eumetazoan gene repertoire and genomic organization.</title>
        <authorList>
            <person name="Putnam N.H."/>
            <person name="Srivastava M."/>
            <person name="Hellsten U."/>
            <person name="Dirks B."/>
            <person name="Chapman J."/>
            <person name="Salamov A."/>
            <person name="Terry A."/>
            <person name="Shapiro H."/>
            <person name="Lindquist E."/>
            <person name="Kapitonov V.V."/>
            <person name="Jurka J."/>
            <person name="Genikhovich G."/>
            <person name="Grigoriev I.V."/>
            <person name="Lucas S.M."/>
            <person name="Steele R.E."/>
            <person name="Finnerty J.R."/>
            <person name="Technau U."/>
            <person name="Martindale M.Q."/>
            <person name="Rokhsar D.S."/>
        </authorList>
    </citation>
    <scope>NUCLEOTIDE SEQUENCE [LARGE SCALE GENOMIC DNA]</scope>
    <source>
        <strain evidence="21">CH2 X CH6</strain>
    </source>
</reference>
<evidence type="ECO:0000256" key="14">
    <source>
        <dbReference type="ARBA" id="ARBA00023128"/>
    </source>
</evidence>
<evidence type="ECO:0000256" key="5">
    <source>
        <dbReference type="ARBA" id="ARBA00013219"/>
    </source>
</evidence>
<feature type="domain" description="FAD/NAD(P)-binding" evidence="19">
    <location>
        <begin position="2"/>
        <end position="162"/>
    </location>
</feature>
<comment type="similarity">
    <text evidence="4">Belongs to the ferredoxin--NADP reductase type 1 family.</text>
</comment>
<dbReference type="EC" id="1.18.1.6" evidence="5"/>
<keyword evidence="13" id="KW-0560">Oxidoreductase</keyword>
<feature type="binding site" evidence="17">
    <location>
        <position position="40"/>
    </location>
    <ligand>
        <name>FAD</name>
        <dbReference type="ChEBI" id="CHEBI:57692"/>
    </ligand>
</feature>
<evidence type="ECO:0000256" key="3">
    <source>
        <dbReference type="ARBA" id="ARBA00004731"/>
    </source>
</evidence>
<gene>
    <name evidence="20" type="ORF">NEMVEDRAFT_v1g93833</name>
</gene>
<dbReference type="InterPro" id="IPR036188">
    <property type="entry name" value="FAD/NAD-bd_sf"/>
</dbReference>
<dbReference type="EMBL" id="DS469540">
    <property type="protein sequence ID" value="EDO44879.1"/>
    <property type="molecule type" value="Genomic_DNA"/>
</dbReference>
<dbReference type="InterPro" id="IPR055275">
    <property type="entry name" value="Ferredox_Rdtase"/>
</dbReference>
<dbReference type="InterPro" id="IPR023753">
    <property type="entry name" value="FAD/NAD-binding_dom"/>
</dbReference>